<feature type="compositionally biased region" description="Low complexity" evidence="1">
    <location>
        <begin position="1"/>
        <end position="29"/>
    </location>
</feature>
<evidence type="ECO:0000313" key="2">
    <source>
        <dbReference type="EMBL" id="EPQ26992.1"/>
    </source>
</evidence>
<dbReference type="AlphaFoldDB" id="A0A061H2M9"/>
<gene>
    <name evidence="2" type="ORF">PFL1_05628</name>
</gene>
<protein>
    <submittedName>
        <fullName evidence="2">Uncharacterized protein</fullName>
    </submittedName>
</protein>
<accession>A0A061H2M9</accession>
<evidence type="ECO:0000256" key="1">
    <source>
        <dbReference type="SAM" id="MobiDB-lite"/>
    </source>
</evidence>
<name>A0A061H2M9_9BASI</name>
<dbReference type="KEGG" id="pfp:PFL1_05628"/>
<dbReference type="Proteomes" id="UP000053664">
    <property type="component" value="Unassembled WGS sequence"/>
</dbReference>
<sequence length="180" mass="18758">MSSSTGSGSGTAPPTTTIPGSSAPSSSSSSPPPSSAELQTALSSITTLLDLLSQPPSTLNGDAIPSLSHVVPSLLSPLVPSRNTAATTLPDALALQMGLPPLSQAAQMENVKRYRDVVEASLTTLERMQHALQDGGQGDEAVRLVQRCMKMQGKEGEKRRVISVRKRRRAEDASRTAGLG</sequence>
<feature type="region of interest" description="Disordered" evidence="1">
    <location>
        <begin position="155"/>
        <end position="180"/>
    </location>
</feature>
<dbReference type="RefSeq" id="XP_007881352.1">
    <property type="nucleotide sequence ID" value="XM_007883161.1"/>
</dbReference>
<feature type="region of interest" description="Disordered" evidence="1">
    <location>
        <begin position="1"/>
        <end position="38"/>
    </location>
</feature>
<reference evidence="2 3" key="1">
    <citation type="journal article" date="2013" name="Plant Cell">
        <title>The transition from a phytopathogenic smut ancestor to an anamorphic biocontrol agent deciphered by comparative whole-genome analysis.</title>
        <authorList>
            <person name="Lefebvre F."/>
            <person name="Joly D.L."/>
            <person name="Labbe C."/>
            <person name="Teichmann B."/>
            <person name="Linning R."/>
            <person name="Belzile F."/>
            <person name="Bakkeren G."/>
            <person name="Belanger R.R."/>
        </authorList>
    </citation>
    <scope>NUCLEOTIDE SEQUENCE [LARGE SCALE GENOMIC DNA]</scope>
    <source>
        <strain evidence="2 3">PF-1</strain>
    </source>
</reference>
<organism evidence="2 3">
    <name type="scientific">Pseudozyma flocculosa PF-1</name>
    <dbReference type="NCBI Taxonomy" id="1277687"/>
    <lineage>
        <taxon>Eukaryota</taxon>
        <taxon>Fungi</taxon>
        <taxon>Dikarya</taxon>
        <taxon>Basidiomycota</taxon>
        <taxon>Ustilaginomycotina</taxon>
        <taxon>Ustilaginomycetes</taxon>
        <taxon>Ustilaginales</taxon>
        <taxon>Ustilaginaceae</taxon>
        <taxon>Pseudozyma</taxon>
    </lineage>
</organism>
<evidence type="ECO:0000313" key="3">
    <source>
        <dbReference type="Proteomes" id="UP000053664"/>
    </source>
</evidence>
<dbReference type="EMBL" id="KE361642">
    <property type="protein sequence ID" value="EPQ26992.1"/>
    <property type="molecule type" value="Genomic_DNA"/>
</dbReference>
<dbReference type="GeneID" id="19319715"/>
<dbReference type="HOGENOM" id="CLU_1496875_0_0_1"/>
<proteinExistence type="predicted"/>